<feature type="signal peptide" evidence="1">
    <location>
        <begin position="1"/>
        <end position="41"/>
    </location>
</feature>
<evidence type="ECO:0000313" key="2">
    <source>
        <dbReference type="EMBL" id="AYG82179.1"/>
    </source>
</evidence>
<keyword evidence="1" id="KW-0732">Signal</keyword>
<protein>
    <recommendedName>
        <fullName evidence="4">Secreted protein</fullName>
    </recommendedName>
</protein>
<dbReference type="Proteomes" id="UP000271554">
    <property type="component" value="Chromosome"/>
</dbReference>
<proteinExistence type="predicted"/>
<gene>
    <name evidence="2" type="ORF">DWB77_04349</name>
</gene>
<feature type="chain" id="PRO_5017394445" description="Secreted protein" evidence="1">
    <location>
        <begin position="42"/>
        <end position="111"/>
    </location>
</feature>
<accession>A0A387HFB7</accession>
<organism evidence="2 3">
    <name type="scientific">Streptomyces hundungensis</name>
    <dbReference type="NCBI Taxonomy" id="1077946"/>
    <lineage>
        <taxon>Bacteria</taxon>
        <taxon>Bacillati</taxon>
        <taxon>Actinomycetota</taxon>
        <taxon>Actinomycetes</taxon>
        <taxon>Kitasatosporales</taxon>
        <taxon>Streptomycetaceae</taxon>
        <taxon>Streptomyces</taxon>
    </lineage>
</organism>
<sequence>MAAVSLAATPRCAGVISTRRIATVLAVAAGVSGLAVSSANAAGPLDHVGKPLNPISELDNLAASGIPAQYAAQLPGVKQQLAGLNHLNDLSQLHQVIDPVQPLLGLLPVTG</sequence>
<dbReference type="KEGG" id="shun:DWB77_04349"/>
<reference evidence="2 3" key="1">
    <citation type="submission" date="2018-10" db="EMBL/GenBank/DDBJ databases">
        <title>Relationship between Morphology and Antimicrobial Activity in Streptomyces.</title>
        <authorList>
            <person name="Kang H.J."/>
            <person name="Kim S.B."/>
        </authorList>
    </citation>
    <scope>NUCLEOTIDE SEQUENCE [LARGE SCALE GENOMIC DNA]</scope>
    <source>
        <strain evidence="2 3">BH38</strain>
    </source>
</reference>
<dbReference type="EMBL" id="CP032698">
    <property type="protein sequence ID" value="AYG82179.1"/>
    <property type="molecule type" value="Genomic_DNA"/>
</dbReference>
<dbReference type="AlphaFoldDB" id="A0A387HFB7"/>
<evidence type="ECO:0000256" key="1">
    <source>
        <dbReference type="SAM" id="SignalP"/>
    </source>
</evidence>
<name>A0A387HFB7_9ACTN</name>
<keyword evidence="3" id="KW-1185">Reference proteome</keyword>
<evidence type="ECO:0000313" key="3">
    <source>
        <dbReference type="Proteomes" id="UP000271554"/>
    </source>
</evidence>
<evidence type="ECO:0008006" key="4">
    <source>
        <dbReference type="Google" id="ProtNLM"/>
    </source>
</evidence>